<keyword evidence="3" id="KW-0949">S-adenosyl-L-methionine</keyword>
<comment type="caution">
    <text evidence="5">The sequence shown here is derived from an EMBL/GenBank/DDBJ whole genome shotgun (WGS) entry which is preliminary data.</text>
</comment>
<dbReference type="AlphaFoldDB" id="A0A8H6YZC0"/>
<dbReference type="GO" id="GO:0032259">
    <property type="term" value="P:methylation"/>
    <property type="evidence" value="ECO:0007669"/>
    <property type="project" value="UniProtKB-KW"/>
</dbReference>
<evidence type="ECO:0000259" key="4">
    <source>
        <dbReference type="Pfam" id="PF00891"/>
    </source>
</evidence>
<reference evidence="5" key="1">
    <citation type="submission" date="2020-05" db="EMBL/GenBank/DDBJ databases">
        <title>Mycena genomes resolve the evolution of fungal bioluminescence.</title>
        <authorList>
            <person name="Tsai I.J."/>
        </authorList>
    </citation>
    <scope>NUCLEOTIDE SEQUENCE</scope>
    <source>
        <strain evidence="5">CCC161011</strain>
    </source>
</reference>
<protein>
    <submittedName>
        <fullName evidence="5">S-adenosyl-L-methionine-dependent methyltransferase</fullName>
    </submittedName>
</protein>
<keyword evidence="2 5" id="KW-0808">Transferase</keyword>
<dbReference type="PANTHER" id="PTHR43712">
    <property type="entry name" value="PUTATIVE (AFU_ORTHOLOGUE AFUA_4G14580)-RELATED"/>
    <property type="match status" value="1"/>
</dbReference>
<evidence type="ECO:0000313" key="6">
    <source>
        <dbReference type="Proteomes" id="UP000620124"/>
    </source>
</evidence>
<gene>
    <name evidence="5" type="ORF">MVEN_00315400</name>
</gene>
<accession>A0A8H6YZC0</accession>
<organism evidence="5 6">
    <name type="scientific">Mycena venus</name>
    <dbReference type="NCBI Taxonomy" id="2733690"/>
    <lineage>
        <taxon>Eukaryota</taxon>
        <taxon>Fungi</taxon>
        <taxon>Dikarya</taxon>
        <taxon>Basidiomycota</taxon>
        <taxon>Agaricomycotina</taxon>
        <taxon>Agaricomycetes</taxon>
        <taxon>Agaricomycetidae</taxon>
        <taxon>Agaricales</taxon>
        <taxon>Marasmiineae</taxon>
        <taxon>Mycenaceae</taxon>
        <taxon>Mycena</taxon>
    </lineage>
</organism>
<dbReference type="InterPro" id="IPR029063">
    <property type="entry name" value="SAM-dependent_MTases_sf"/>
</dbReference>
<dbReference type="Proteomes" id="UP000620124">
    <property type="component" value="Unassembled WGS sequence"/>
</dbReference>
<evidence type="ECO:0000256" key="2">
    <source>
        <dbReference type="ARBA" id="ARBA00022679"/>
    </source>
</evidence>
<evidence type="ECO:0000256" key="3">
    <source>
        <dbReference type="ARBA" id="ARBA00022691"/>
    </source>
</evidence>
<sequence>MASTLVELCGLISSSVATVDARCKALSRTYPNLNNPTNPAEDESVVQDTEIVEAASIALAAASQLIAHLQLPARSVLETSLSFLVSAAMGVVTASATAEIIREAGPQGCHINDIAKKNGMDPMKIGKLQYTAIDSNKFTVPTARVLRPLATQHIFREVSPDVFAHNRISAMLDTGKSSQAVLDAPEDKHQGAKGFAAIIELNTDETFKAGAYIQDVVIKAPPENEADELDTPLNRAFNTHVGLFSWFERPENRVRFRRFGMAMDAGRRVSPPGSASQRFNWSALPERTLIVDVGAGIGSFSLAIAKANPKLRFMMQDRASVIEEGKEYWEKELPGAAASGRVSFQAHDFFSSQPIKDAGIFLISRICHDWSDSYVLKILKHLRNAAQPTTKLMIQERIIPFVCGEDESYRHIPGAMPNTTPPKPLLANMGSIVPYLIDMQMMALLSGSERTLPHYWRLTKEAGWEIEEVYRAGNDPMNQLVLRPI</sequence>
<dbReference type="InterPro" id="IPR001077">
    <property type="entry name" value="COMT_C"/>
</dbReference>
<keyword evidence="1 5" id="KW-0489">Methyltransferase</keyword>
<dbReference type="PANTHER" id="PTHR43712:SF2">
    <property type="entry name" value="O-METHYLTRANSFERASE CICE"/>
    <property type="match status" value="1"/>
</dbReference>
<dbReference type="InterPro" id="IPR036388">
    <property type="entry name" value="WH-like_DNA-bd_sf"/>
</dbReference>
<keyword evidence="6" id="KW-1185">Reference proteome</keyword>
<name>A0A8H6YZC0_9AGAR</name>
<dbReference type="GO" id="GO:0008171">
    <property type="term" value="F:O-methyltransferase activity"/>
    <property type="evidence" value="ECO:0007669"/>
    <property type="project" value="InterPro"/>
</dbReference>
<feature type="domain" description="O-methyltransferase C-terminal" evidence="4">
    <location>
        <begin position="284"/>
        <end position="400"/>
    </location>
</feature>
<dbReference type="Pfam" id="PF00891">
    <property type="entry name" value="Methyltransf_2"/>
    <property type="match status" value="1"/>
</dbReference>
<dbReference type="Gene3D" id="3.40.50.150">
    <property type="entry name" value="Vaccinia Virus protein VP39"/>
    <property type="match status" value="1"/>
</dbReference>
<dbReference type="SUPFAM" id="SSF53335">
    <property type="entry name" value="S-adenosyl-L-methionine-dependent methyltransferases"/>
    <property type="match status" value="1"/>
</dbReference>
<dbReference type="PROSITE" id="PS51683">
    <property type="entry name" value="SAM_OMT_II"/>
    <property type="match status" value="1"/>
</dbReference>
<evidence type="ECO:0000313" key="5">
    <source>
        <dbReference type="EMBL" id="KAF7369825.1"/>
    </source>
</evidence>
<dbReference type="Gene3D" id="1.10.10.10">
    <property type="entry name" value="Winged helix-like DNA-binding domain superfamily/Winged helix DNA-binding domain"/>
    <property type="match status" value="1"/>
</dbReference>
<dbReference type="InterPro" id="IPR016461">
    <property type="entry name" value="COMT-like"/>
</dbReference>
<dbReference type="EMBL" id="JACAZI010000002">
    <property type="protein sequence ID" value="KAF7369825.1"/>
    <property type="molecule type" value="Genomic_DNA"/>
</dbReference>
<dbReference type="InterPro" id="IPR036390">
    <property type="entry name" value="WH_DNA-bd_sf"/>
</dbReference>
<evidence type="ECO:0000256" key="1">
    <source>
        <dbReference type="ARBA" id="ARBA00022603"/>
    </source>
</evidence>
<dbReference type="OrthoDB" id="2410195at2759"/>
<proteinExistence type="predicted"/>
<dbReference type="SUPFAM" id="SSF46785">
    <property type="entry name" value="Winged helix' DNA-binding domain"/>
    <property type="match status" value="1"/>
</dbReference>